<protein>
    <submittedName>
        <fullName evidence="3">Uncharacterized protein</fullName>
    </submittedName>
</protein>
<evidence type="ECO:0000256" key="1">
    <source>
        <dbReference type="SAM" id="MobiDB-lite"/>
    </source>
</evidence>
<reference evidence="3" key="1">
    <citation type="journal article" date="2023" name="Mol. Phylogenet. Evol.">
        <title>Genome-scale phylogeny and comparative genomics of the fungal order Sordariales.</title>
        <authorList>
            <person name="Hensen N."/>
            <person name="Bonometti L."/>
            <person name="Westerberg I."/>
            <person name="Brannstrom I.O."/>
            <person name="Guillou S."/>
            <person name="Cros-Aarteil S."/>
            <person name="Calhoun S."/>
            <person name="Haridas S."/>
            <person name="Kuo A."/>
            <person name="Mondo S."/>
            <person name="Pangilinan J."/>
            <person name="Riley R."/>
            <person name="LaButti K."/>
            <person name="Andreopoulos B."/>
            <person name="Lipzen A."/>
            <person name="Chen C."/>
            <person name="Yan M."/>
            <person name="Daum C."/>
            <person name="Ng V."/>
            <person name="Clum A."/>
            <person name="Steindorff A."/>
            <person name="Ohm R.A."/>
            <person name="Martin F."/>
            <person name="Silar P."/>
            <person name="Natvig D.O."/>
            <person name="Lalanne C."/>
            <person name="Gautier V."/>
            <person name="Ament-Velasquez S.L."/>
            <person name="Kruys A."/>
            <person name="Hutchinson M.I."/>
            <person name="Powell A.J."/>
            <person name="Barry K."/>
            <person name="Miller A.N."/>
            <person name="Grigoriev I.V."/>
            <person name="Debuchy R."/>
            <person name="Gladieux P."/>
            <person name="Hiltunen Thoren M."/>
            <person name="Johannesson H."/>
        </authorList>
    </citation>
    <scope>NUCLEOTIDE SEQUENCE</scope>
    <source>
        <strain evidence="3">CBS 314.62</strain>
    </source>
</reference>
<feature type="region of interest" description="Disordered" evidence="1">
    <location>
        <begin position="242"/>
        <end position="263"/>
    </location>
</feature>
<dbReference type="Proteomes" id="UP001270362">
    <property type="component" value="Unassembled WGS sequence"/>
</dbReference>
<organism evidence="3 4">
    <name type="scientific">Podospora appendiculata</name>
    <dbReference type="NCBI Taxonomy" id="314037"/>
    <lineage>
        <taxon>Eukaryota</taxon>
        <taxon>Fungi</taxon>
        <taxon>Dikarya</taxon>
        <taxon>Ascomycota</taxon>
        <taxon>Pezizomycotina</taxon>
        <taxon>Sordariomycetes</taxon>
        <taxon>Sordariomycetidae</taxon>
        <taxon>Sordariales</taxon>
        <taxon>Podosporaceae</taxon>
        <taxon>Podospora</taxon>
    </lineage>
</organism>
<dbReference type="AlphaFoldDB" id="A0AAE0X197"/>
<evidence type="ECO:0000313" key="4">
    <source>
        <dbReference type="Proteomes" id="UP001270362"/>
    </source>
</evidence>
<feature type="chain" id="PRO_5042272954" evidence="2">
    <location>
        <begin position="23"/>
        <end position="638"/>
    </location>
</feature>
<accession>A0AAE0X197</accession>
<evidence type="ECO:0000256" key="2">
    <source>
        <dbReference type="SAM" id="SignalP"/>
    </source>
</evidence>
<evidence type="ECO:0000313" key="3">
    <source>
        <dbReference type="EMBL" id="KAK3682690.1"/>
    </source>
</evidence>
<sequence length="638" mass="69483">MTYSQIGSSLLLVLVFPLSIVASPIGDLDLAVLQGPPEKGFEPPRGWGPPWDFGCQDWCTADGKGGAWKNCKFCKFGLAIGTGRCSWEFILPCSATTTNPCHAELKDAQACVRGGVVPKIRWTQNVPVLQPSGELRPQPPKPLVALSASEAQPQSAFPWKFQATTCFERGGQSVRGWQYCKGTSASPLFCSRPFQLPCEAMVLQPCSVKSEDIQQCFDGGVVPNDTWPFTWEDLSERRSRGSAPLAALTASGPSELSEPAGLPGPPGRPWNVNCGRCQGLRNMKRCQFCQGGLRLMSSCSQTFQLACEAVINVCLAKPEDIQECVVGGVVPQGIFDHWKPRVTERPEGISSLPAPLEALRQLDQLAPRRLNWTIECTTCRRDDQKECRFVLIRAPVPPPLSIIATHHFTIPCTAQIAQPCTAEVSDLQDCIKGGIIPDGIWSGNQTVVQRSEPLTSLPVPLKPSPASLVFTGLPPPHVRCSPCRQGDQKKSCRLCWLEPSGMRYGLPPRCSDSISVGCNARIDSPCRIGEGEDIRKCVHESALLTARNLTRVEESGTKMGLGLLTPSTVMGHGEPTGFLYPRCGGCRKGGRNCWYCVKGKTPVSIPHCRDGVRISCKADFDSPCFLERGEDVKKCIHE</sequence>
<proteinExistence type="predicted"/>
<gene>
    <name evidence="3" type="ORF">B0T22DRAFT_292218</name>
</gene>
<keyword evidence="2" id="KW-0732">Signal</keyword>
<reference evidence="3" key="2">
    <citation type="submission" date="2023-06" db="EMBL/GenBank/DDBJ databases">
        <authorList>
            <consortium name="Lawrence Berkeley National Laboratory"/>
            <person name="Haridas S."/>
            <person name="Hensen N."/>
            <person name="Bonometti L."/>
            <person name="Westerberg I."/>
            <person name="Brannstrom I.O."/>
            <person name="Guillou S."/>
            <person name="Cros-Aarteil S."/>
            <person name="Calhoun S."/>
            <person name="Kuo A."/>
            <person name="Mondo S."/>
            <person name="Pangilinan J."/>
            <person name="Riley R."/>
            <person name="Labutti K."/>
            <person name="Andreopoulos B."/>
            <person name="Lipzen A."/>
            <person name="Chen C."/>
            <person name="Yanf M."/>
            <person name="Daum C."/>
            <person name="Ng V."/>
            <person name="Clum A."/>
            <person name="Steindorff A."/>
            <person name="Ohm R."/>
            <person name="Martin F."/>
            <person name="Silar P."/>
            <person name="Natvig D."/>
            <person name="Lalanne C."/>
            <person name="Gautier V."/>
            <person name="Ament-Velasquez S.L."/>
            <person name="Kruys A."/>
            <person name="Hutchinson M.I."/>
            <person name="Powell A.J."/>
            <person name="Barry K."/>
            <person name="Miller A.N."/>
            <person name="Grigoriev I.V."/>
            <person name="Debuchy R."/>
            <person name="Gladieux P."/>
            <person name="Thoren M.H."/>
            <person name="Johannesson H."/>
        </authorList>
    </citation>
    <scope>NUCLEOTIDE SEQUENCE</scope>
    <source>
        <strain evidence="3">CBS 314.62</strain>
    </source>
</reference>
<feature type="signal peptide" evidence="2">
    <location>
        <begin position="1"/>
        <end position="22"/>
    </location>
</feature>
<comment type="caution">
    <text evidence="3">The sequence shown here is derived from an EMBL/GenBank/DDBJ whole genome shotgun (WGS) entry which is preliminary data.</text>
</comment>
<dbReference type="EMBL" id="JAULSO010000005">
    <property type="protein sequence ID" value="KAK3682690.1"/>
    <property type="molecule type" value="Genomic_DNA"/>
</dbReference>
<keyword evidence="4" id="KW-1185">Reference proteome</keyword>
<name>A0AAE0X197_9PEZI</name>